<dbReference type="PANTHER" id="PTHR30290:SF9">
    <property type="entry name" value="OLIGOPEPTIDE-BINDING PROTEIN APPA"/>
    <property type="match status" value="1"/>
</dbReference>
<feature type="non-terminal residue" evidence="5">
    <location>
        <position position="1"/>
    </location>
</feature>
<evidence type="ECO:0000313" key="5">
    <source>
        <dbReference type="EMBL" id="SVD69011.1"/>
    </source>
</evidence>
<dbReference type="GO" id="GO:1904680">
    <property type="term" value="F:peptide transmembrane transporter activity"/>
    <property type="evidence" value="ECO:0007669"/>
    <property type="project" value="TreeGrafter"/>
</dbReference>
<dbReference type="EMBL" id="UINC01166839">
    <property type="protein sequence ID" value="SVD69011.1"/>
    <property type="molecule type" value="Genomic_DNA"/>
</dbReference>
<feature type="non-terminal residue" evidence="5">
    <location>
        <position position="271"/>
    </location>
</feature>
<reference evidence="5" key="1">
    <citation type="submission" date="2018-05" db="EMBL/GenBank/DDBJ databases">
        <authorList>
            <person name="Lanie J.A."/>
            <person name="Ng W.-L."/>
            <person name="Kazmierczak K.M."/>
            <person name="Andrzejewski T.M."/>
            <person name="Davidsen T.M."/>
            <person name="Wayne K.J."/>
            <person name="Tettelin H."/>
            <person name="Glass J.I."/>
            <person name="Rusch D."/>
            <person name="Podicherti R."/>
            <person name="Tsui H.-C.T."/>
            <person name="Winkler M.E."/>
        </authorList>
    </citation>
    <scope>NUCLEOTIDE SEQUENCE</scope>
</reference>
<evidence type="ECO:0000256" key="3">
    <source>
        <dbReference type="ARBA" id="ARBA00022729"/>
    </source>
</evidence>
<dbReference type="Gene3D" id="3.40.190.10">
    <property type="entry name" value="Periplasmic binding protein-like II"/>
    <property type="match status" value="1"/>
</dbReference>
<comment type="similarity">
    <text evidence="1">Belongs to the bacterial solute-binding protein 5 family.</text>
</comment>
<evidence type="ECO:0000256" key="1">
    <source>
        <dbReference type="ARBA" id="ARBA00005695"/>
    </source>
</evidence>
<dbReference type="InterPro" id="IPR023765">
    <property type="entry name" value="SBP_5_CS"/>
</dbReference>
<dbReference type="GO" id="GO:0015833">
    <property type="term" value="P:peptide transport"/>
    <property type="evidence" value="ECO:0007669"/>
    <property type="project" value="TreeGrafter"/>
</dbReference>
<dbReference type="PANTHER" id="PTHR30290">
    <property type="entry name" value="PERIPLASMIC BINDING COMPONENT OF ABC TRANSPORTER"/>
    <property type="match status" value="1"/>
</dbReference>
<dbReference type="InterPro" id="IPR039424">
    <property type="entry name" value="SBP_5"/>
</dbReference>
<organism evidence="5">
    <name type="scientific">marine metagenome</name>
    <dbReference type="NCBI Taxonomy" id="408172"/>
    <lineage>
        <taxon>unclassified sequences</taxon>
        <taxon>metagenomes</taxon>
        <taxon>ecological metagenomes</taxon>
    </lineage>
</organism>
<sequence length="271" mass="30139">GASVNYAHADDNTLIVAVTHDLSNMDPTLASGDTVVWEVLTNVYDWLIDYAVVNETSGKRFGHPDLFVGALADHFVWSNDGHTLTFHIRKGLKFSNGDPLDAEAVKFTFDRIYDQGGVTVGNMALSEVPTKDHVRMIDSHTIEMTLDRANGMIFGNMAQLGNAILNPKVVKPHMTADDPYAHEWLANNTQGTEQGPYRMESWDIGNQWVLVRNEHYNREPAKLERIIFKVIPDASSRLAQLVSGAVDIAKDIPTIDIKSVENNPDITIVRN</sequence>
<protein>
    <recommendedName>
        <fullName evidence="4">Solute-binding protein family 5 domain-containing protein</fullName>
    </recommendedName>
</protein>
<dbReference type="SUPFAM" id="SSF53850">
    <property type="entry name" value="Periplasmic binding protein-like II"/>
    <property type="match status" value="1"/>
</dbReference>
<evidence type="ECO:0000256" key="2">
    <source>
        <dbReference type="ARBA" id="ARBA00022448"/>
    </source>
</evidence>
<keyword evidence="3" id="KW-0732">Signal</keyword>
<dbReference type="InterPro" id="IPR000914">
    <property type="entry name" value="SBP_5_dom"/>
</dbReference>
<accession>A0A382XF46</accession>
<name>A0A382XF46_9ZZZZ</name>
<evidence type="ECO:0000259" key="4">
    <source>
        <dbReference type="Pfam" id="PF00496"/>
    </source>
</evidence>
<keyword evidence="2" id="KW-0813">Transport</keyword>
<feature type="domain" description="Solute-binding protein family 5" evidence="4">
    <location>
        <begin position="68"/>
        <end position="268"/>
    </location>
</feature>
<proteinExistence type="inferred from homology"/>
<gene>
    <name evidence="5" type="ORF">METZ01_LOCUS421865</name>
</gene>
<dbReference type="PROSITE" id="PS01040">
    <property type="entry name" value="SBP_BACTERIAL_5"/>
    <property type="match status" value="1"/>
</dbReference>
<dbReference type="AlphaFoldDB" id="A0A382XF46"/>
<dbReference type="Pfam" id="PF00496">
    <property type="entry name" value="SBP_bac_5"/>
    <property type="match status" value="1"/>
</dbReference>